<dbReference type="Pfam" id="PF00069">
    <property type="entry name" value="Pkinase"/>
    <property type="match status" value="1"/>
</dbReference>
<feature type="region of interest" description="Disordered" evidence="11">
    <location>
        <begin position="495"/>
        <end position="693"/>
    </location>
</feature>
<dbReference type="PROSITE" id="PS00108">
    <property type="entry name" value="PROTEIN_KINASE_ST"/>
    <property type="match status" value="1"/>
</dbReference>
<dbReference type="InterPro" id="IPR011009">
    <property type="entry name" value="Kinase-like_dom_sf"/>
</dbReference>
<feature type="compositionally biased region" description="Polar residues" evidence="11">
    <location>
        <begin position="588"/>
        <end position="599"/>
    </location>
</feature>
<dbReference type="SUPFAM" id="SSF56112">
    <property type="entry name" value="Protein kinase-like (PK-like)"/>
    <property type="match status" value="1"/>
</dbReference>
<evidence type="ECO:0000256" key="5">
    <source>
        <dbReference type="ARBA" id="ARBA00022741"/>
    </source>
</evidence>
<organism evidence="13 14">
    <name type="scientific">Letharia lupina</name>
    <dbReference type="NCBI Taxonomy" id="560253"/>
    <lineage>
        <taxon>Eukaryota</taxon>
        <taxon>Fungi</taxon>
        <taxon>Dikarya</taxon>
        <taxon>Ascomycota</taxon>
        <taxon>Pezizomycotina</taxon>
        <taxon>Lecanoromycetes</taxon>
        <taxon>OSLEUM clade</taxon>
        <taxon>Lecanoromycetidae</taxon>
        <taxon>Lecanorales</taxon>
        <taxon>Lecanorineae</taxon>
        <taxon>Parmeliaceae</taxon>
        <taxon>Letharia</taxon>
    </lineage>
</organism>
<dbReference type="Proteomes" id="UP000593566">
    <property type="component" value="Unassembled WGS sequence"/>
</dbReference>
<evidence type="ECO:0000256" key="11">
    <source>
        <dbReference type="SAM" id="MobiDB-lite"/>
    </source>
</evidence>
<feature type="compositionally biased region" description="Basic and acidic residues" evidence="11">
    <location>
        <begin position="535"/>
        <end position="545"/>
    </location>
</feature>
<feature type="region of interest" description="Disordered" evidence="11">
    <location>
        <begin position="35"/>
        <end position="77"/>
    </location>
</feature>
<dbReference type="SMART" id="SM00220">
    <property type="entry name" value="S_TKc"/>
    <property type="match status" value="1"/>
</dbReference>
<evidence type="ECO:0000256" key="2">
    <source>
        <dbReference type="ARBA" id="ARBA00012513"/>
    </source>
</evidence>
<dbReference type="RefSeq" id="XP_037152847.1">
    <property type="nucleotide sequence ID" value="XM_037291412.1"/>
</dbReference>
<dbReference type="InterPro" id="IPR000719">
    <property type="entry name" value="Prot_kinase_dom"/>
</dbReference>
<dbReference type="AlphaFoldDB" id="A0A8H6CHW2"/>
<feature type="binding site" evidence="10">
    <location>
        <position position="271"/>
    </location>
    <ligand>
        <name>ATP</name>
        <dbReference type="ChEBI" id="CHEBI:30616"/>
    </ligand>
</feature>
<keyword evidence="4" id="KW-0808">Transferase</keyword>
<evidence type="ECO:0000256" key="4">
    <source>
        <dbReference type="ARBA" id="ARBA00022679"/>
    </source>
</evidence>
<name>A0A8H6CHW2_9LECA</name>
<dbReference type="EMBL" id="JACCJB010000010">
    <property type="protein sequence ID" value="KAF6223630.1"/>
    <property type="molecule type" value="Genomic_DNA"/>
</dbReference>
<reference evidence="13 14" key="1">
    <citation type="journal article" date="2020" name="Genomics">
        <title>Complete, high-quality genomes from long-read metagenomic sequencing of two wolf lichen thalli reveals enigmatic genome architecture.</title>
        <authorList>
            <person name="McKenzie S.K."/>
            <person name="Walston R.F."/>
            <person name="Allen J.L."/>
        </authorList>
    </citation>
    <scope>NUCLEOTIDE SEQUENCE [LARGE SCALE GENOMIC DNA]</scope>
    <source>
        <strain evidence="13">WasteWater1</strain>
    </source>
</reference>
<evidence type="ECO:0000259" key="12">
    <source>
        <dbReference type="PROSITE" id="PS50011"/>
    </source>
</evidence>
<sequence>MSGKKWKSPLENWEEENQDPNLAFTLVAQNERAKQMWADPHNSSRYVPASFTRRKPKDRSLRVITPPLPDSENKDQPRLEIKEETEPALQFLFSDWPKNFAKGFVLGSYDKPCDALLGDPGDYISQQMLAFTFNKHHQLIMNVTSDNRTTVTFNNQKEGKRTRFSWIFPRGQEMIRVRVADVLVFDVVMPKYGINKDQFHRNCESFLSAAASGDPLADDLDIKSVAATGQASGTSSPPDPFYLRGKKLGSGSYGDVFKVLRMPDGKNCAAKEFKSTNSMRQEVDMLKKVCQTFHFVEEWHEDYKPLLVMEYVAGGNLQQRMKVRMEFEEIASLAGQTLSALAFLHDQGVMHRDIKPANILCVTPNHYKLADFGVSRDITSLPSKQGTAEYMAPEVHAWAPYSYQADIWSVGVVLFECMDELPRGNPRTDGRRWCKGVLHKFTRYHDQCEQSPDMSGSDAFELIRLVKDAMLRLDADERLSARRCVRHYSYLWEDQGGSEDSDAGSGANTPTNAHPNGSFSPKSPGSPEGDEAEEETSRNVHRDGEGTPEWGRQPQDFRNEAKTAIRGDSAYNPASAPYHPPSGGETINDPNVTGPSSISRGMLNGPARVFPSLPSLSKPRNHTRSISDGGIKRRRDSQSSAEGGEKDGSVTPGPLAPDRSGSEDAAAGLDASSSAKNHKRSKPSVSIPAHRTP</sequence>
<keyword evidence="6" id="KW-0418">Kinase</keyword>
<dbReference type="PROSITE" id="PS50011">
    <property type="entry name" value="PROTEIN_KINASE_DOM"/>
    <property type="match status" value="1"/>
</dbReference>
<feature type="compositionally biased region" description="Polar residues" evidence="11">
    <location>
        <begin position="508"/>
        <end position="523"/>
    </location>
</feature>
<evidence type="ECO:0000313" key="13">
    <source>
        <dbReference type="EMBL" id="KAF6223630.1"/>
    </source>
</evidence>
<dbReference type="InterPro" id="IPR050660">
    <property type="entry name" value="NEK_Ser/Thr_kinase"/>
</dbReference>
<dbReference type="PANTHER" id="PTHR43671">
    <property type="entry name" value="SERINE/THREONINE-PROTEIN KINASE NEK"/>
    <property type="match status" value="1"/>
</dbReference>
<dbReference type="Gene3D" id="1.10.510.10">
    <property type="entry name" value="Transferase(Phosphotransferase) domain 1"/>
    <property type="match status" value="1"/>
</dbReference>
<comment type="caution">
    <text evidence="13">The sequence shown here is derived from an EMBL/GenBank/DDBJ whole genome shotgun (WGS) entry which is preliminary data.</text>
</comment>
<dbReference type="PROSITE" id="PS00107">
    <property type="entry name" value="PROTEIN_KINASE_ATP"/>
    <property type="match status" value="1"/>
</dbReference>
<keyword evidence="3" id="KW-0723">Serine/threonine-protein kinase</keyword>
<dbReference type="GO" id="GO:0005524">
    <property type="term" value="F:ATP binding"/>
    <property type="evidence" value="ECO:0007669"/>
    <property type="project" value="UniProtKB-UniRule"/>
</dbReference>
<keyword evidence="5 10" id="KW-0547">Nucleotide-binding</keyword>
<accession>A0A8H6CHW2</accession>
<feature type="region of interest" description="Disordered" evidence="11">
    <location>
        <begin position="1"/>
        <end position="21"/>
    </location>
</feature>
<evidence type="ECO:0000256" key="9">
    <source>
        <dbReference type="ARBA" id="ARBA00048679"/>
    </source>
</evidence>
<evidence type="ECO:0000313" key="14">
    <source>
        <dbReference type="Proteomes" id="UP000593566"/>
    </source>
</evidence>
<gene>
    <name evidence="13" type="ORF">HO133_000473</name>
</gene>
<evidence type="ECO:0000256" key="6">
    <source>
        <dbReference type="ARBA" id="ARBA00022777"/>
    </source>
</evidence>
<evidence type="ECO:0000256" key="7">
    <source>
        <dbReference type="ARBA" id="ARBA00022840"/>
    </source>
</evidence>
<keyword evidence="14" id="KW-1185">Reference proteome</keyword>
<dbReference type="GeneID" id="59328892"/>
<feature type="domain" description="Protein kinase" evidence="12">
    <location>
        <begin position="242"/>
        <end position="491"/>
    </location>
</feature>
<dbReference type="InterPro" id="IPR017441">
    <property type="entry name" value="Protein_kinase_ATP_BS"/>
</dbReference>
<evidence type="ECO:0000256" key="10">
    <source>
        <dbReference type="PROSITE-ProRule" id="PRU10141"/>
    </source>
</evidence>
<comment type="similarity">
    <text evidence="1">Belongs to the protein kinase superfamily. NEK Ser/Thr protein kinase family. NIMA subfamily.</text>
</comment>
<evidence type="ECO:0000256" key="3">
    <source>
        <dbReference type="ARBA" id="ARBA00022527"/>
    </source>
</evidence>
<dbReference type="CDD" id="cd00180">
    <property type="entry name" value="PKc"/>
    <property type="match status" value="1"/>
</dbReference>
<comment type="catalytic activity">
    <reaction evidence="8">
        <text>L-threonyl-[protein] + ATP = O-phospho-L-threonyl-[protein] + ADP + H(+)</text>
        <dbReference type="Rhea" id="RHEA:46608"/>
        <dbReference type="Rhea" id="RHEA-COMP:11060"/>
        <dbReference type="Rhea" id="RHEA-COMP:11605"/>
        <dbReference type="ChEBI" id="CHEBI:15378"/>
        <dbReference type="ChEBI" id="CHEBI:30013"/>
        <dbReference type="ChEBI" id="CHEBI:30616"/>
        <dbReference type="ChEBI" id="CHEBI:61977"/>
        <dbReference type="ChEBI" id="CHEBI:456216"/>
        <dbReference type="EC" id="2.7.11.1"/>
    </reaction>
</comment>
<feature type="compositionally biased region" description="Low complexity" evidence="11">
    <location>
        <begin position="663"/>
        <end position="675"/>
    </location>
</feature>
<keyword evidence="7 10" id="KW-0067">ATP-binding</keyword>
<evidence type="ECO:0000256" key="1">
    <source>
        <dbReference type="ARBA" id="ARBA00010886"/>
    </source>
</evidence>
<dbReference type="EC" id="2.7.11.1" evidence="2"/>
<evidence type="ECO:0000256" key="8">
    <source>
        <dbReference type="ARBA" id="ARBA00047899"/>
    </source>
</evidence>
<protein>
    <recommendedName>
        <fullName evidence="2">non-specific serine/threonine protein kinase</fullName>
        <ecNumber evidence="2">2.7.11.1</ecNumber>
    </recommendedName>
</protein>
<proteinExistence type="inferred from homology"/>
<comment type="catalytic activity">
    <reaction evidence="9">
        <text>L-seryl-[protein] + ATP = O-phospho-L-seryl-[protein] + ADP + H(+)</text>
        <dbReference type="Rhea" id="RHEA:17989"/>
        <dbReference type="Rhea" id="RHEA-COMP:9863"/>
        <dbReference type="Rhea" id="RHEA-COMP:11604"/>
        <dbReference type="ChEBI" id="CHEBI:15378"/>
        <dbReference type="ChEBI" id="CHEBI:29999"/>
        <dbReference type="ChEBI" id="CHEBI:30616"/>
        <dbReference type="ChEBI" id="CHEBI:83421"/>
        <dbReference type="ChEBI" id="CHEBI:456216"/>
        <dbReference type="EC" id="2.7.11.1"/>
    </reaction>
</comment>
<dbReference type="InterPro" id="IPR008271">
    <property type="entry name" value="Ser/Thr_kinase_AS"/>
</dbReference>
<dbReference type="PANTHER" id="PTHR43671:SF98">
    <property type="entry name" value="SERINE_THREONINE-PROTEIN KINASE NEK11"/>
    <property type="match status" value="1"/>
</dbReference>
<dbReference type="GO" id="GO:0004674">
    <property type="term" value="F:protein serine/threonine kinase activity"/>
    <property type="evidence" value="ECO:0007669"/>
    <property type="project" value="UniProtKB-KW"/>
</dbReference>
<feature type="compositionally biased region" description="Basic and acidic residues" evidence="11">
    <location>
        <begin position="555"/>
        <end position="565"/>
    </location>
</feature>